<dbReference type="InterPro" id="IPR022634">
    <property type="entry name" value="DNA_polIII_beta_N"/>
</dbReference>
<dbReference type="GO" id="GO:0008408">
    <property type="term" value="F:3'-5' exonuclease activity"/>
    <property type="evidence" value="ECO:0007669"/>
    <property type="project" value="InterPro"/>
</dbReference>
<dbReference type="KEGG" id="wgl:WIGMOR_0017"/>
<evidence type="ECO:0000259" key="13">
    <source>
        <dbReference type="Pfam" id="PF02768"/>
    </source>
</evidence>
<evidence type="ECO:0000259" key="12">
    <source>
        <dbReference type="Pfam" id="PF02767"/>
    </source>
</evidence>
<dbReference type="GO" id="GO:0009360">
    <property type="term" value="C:DNA polymerase III complex"/>
    <property type="evidence" value="ECO:0007669"/>
    <property type="project" value="InterPro"/>
</dbReference>
<proteinExistence type="inferred from homology"/>
<evidence type="ECO:0000256" key="3">
    <source>
        <dbReference type="ARBA" id="ARBA00021035"/>
    </source>
</evidence>
<sequence length="369" mass="42252">MKFQIQREQILSILQKIYLVSIQRATAPILENILIKITNKTDLLIIGTNLDIELKKNIKLTSCSENGETTVSAKKILNVIRSFSPKTKIDLILKNEKLLIFCKQIKFSLSTLPAKNFPSINILDNQKEISLIENNFKMLLESTYFAMANQDVRSYLNGMLFEIKTNCIHVIATNGHRLSRAKCAISSNIDFDYAIIIPRNGILNLVRILENTNKTVKFNISKKYICISVSGYTLTSKLLEGKFPEYNYIFEKNYLDNNIILVDCTMLKNALKRISILSDKSNSIILSLKKNCMIVYIKNIFHEKAEEILEINYIGKFIEIGFNVSYMLDALNTIKSNKVKIFIINSKSSILIEDESDFAINHIIMPIRI</sequence>
<dbReference type="GO" id="GO:0003677">
    <property type="term" value="F:DNA binding"/>
    <property type="evidence" value="ECO:0007669"/>
    <property type="project" value="UniProtKB-UniRule"/>
</dbReference>
<comment type="subunit">
    <text evidence="10">Forms a ring-shaped head-to-tail homodimer around DNA.</text>
</comment>
<keyword evidence="4 10" id="KW-0963">Cytoplasm</keyword>
<keyword evidence="7 10" id="KW-0235">DNA replication</keyword>
<organism evidence="14 15">
    <name type="scientific">Wigglesworthia glossinidia endosymbiont of Glossina morsitans morsitans</name>
    <name type="common">Yale colony</name>
    <dbReference type="NCBI Taxonomy" id="1142511"/>
    <lineage>
        <taxon>Bacteria</taxon>
        <taxon>Pseudomonadati</taxon>
        <taxon>Pseudomonadota</taxon>
        <taxon>Gammaproteobacteria</taxon>
        <taxon>Enterobacterales</taxon>
        <taxon>Erwiniaceae</taxon>
        <taxon>Wigglesworthia</taxon>
    </lineage>
</organism>
<dbReference type="NCBIfam" id="TIGR00663">
    <property type="entry name" value="dnan"/>
    <property type="match status" value="1"/>
</dbReference>
<dbReference type="STRING" id="1142511.WIGMOR_0017"/>
<keyword evidence="6 10" id="KW-0548">Nucleotidyltransferase</keyword>
<dbReference type="OrthoDB" id="8421503at2"/>
<dbReference type="Pfam" id="PF02767">
    <property type="entry name" value="DNA_pol3_beta_2"/>
    <property type="match status" value="1"/>
</dbReference>
<dbReference type="SUPFAM" id="SSF55979">
    <property type="entry name" value="DNA clamp"/>
    <property type="match status" value="3"/>
</dbReference>
<dbReference type="Pfam" id="PF00712">
    <property type="entry name" value="DNA_pol3_beta"/>
    <property type="match status" value="1"/>
</dbReference>
<evidence type="ECO:0000256" key="9">
    <source>
        <dbReference type="ARBA" id="ARBA00023125"/>
    </source>
</evidence>
<gene>
    <name evidence="14" type="primary">dnaN</name>
    <name evidence="14" type="ORF">WIGMOR_0017</name>
</gene>
<keyword evidence="8 10" id="KW-0239">DNA-directed DNA polymerase</keyword>
<dbReference type="GO" id="GO:0003887">
    <property type="term" value="F:DNA-directed DNA polymerase activity"/>
    <property type="evidence" value="ECO:0007669"/>
    <property type="project" value="UniProtKB-UniRule"/>
</dbReference>
<dbReference type="RefSeq" id="WP_014353818.1">
    <property type="nucleotide sequence ID" value="NC_016893.1"/>
</dbReference>
<dbReference type="Pfam" id="PF02768">
    <property type="entry name" value="DNA_pol3_beta_3"/>
    <property type="match status" value="1"/>
</dbReference>
<dbReference type="EMBL" id="CP003315">
    <property type="protein sequence ID" value="AFA40879.1"/>
    <property type="molecule type" value="Genomic_DNA"/>
</dbReference>
<dbReference type="PANTHER" id="PTHR30478:SF0">
    <property type="entry name" value="BETA SLIDING CLAMP"/>
    <property type="match status" value="1"/>
</dbReference>
<dbReference type="InterPro" id="IPR046938">
    <property type="entry name" value="DNA_clamp_sf"/>
</dbReference>
<dbReference type="InterPro" id="IPR022637">
    <property type="entry name" value="DNA_polIII_beta_cen"/>
</dbReference>
<evidence type="ECO:0000256" key="1">
    <source>
        <dbReference type="ARBA" id="ARBA00004496"/>
    </source>
</evidence>
<dbReference type="Gene3D" id="3.70.10.10">
    <property type="match status" value="1"/>
</dbReference>
<reference evidence="14 15" key="1">
    <citation type="journal article" date="2012" name="MBio">
        <title>Insight into the transmission biology and species-specific functional capabilities of tsetse (Diptera: glossinidae) obligate symbiont wigglesworthia.</title>
        <authorList>
            <person name="Rio R.V."/>
            <person name="Symula R.E."/>
            <person name="Wang J."/>
            <person name="Lohs C."/>
            <person name="Wu Y.N."/>
            <person name="Snyder A.K."/>
            <person name="Bjornson R.D."/>
            <person name="Oshima K."/>
            <person name="Biehl B.S."/>
            <person name="Perna N.T."/>
            <person name="Hattori M."/>
            <person name="Aksoy S."/>
        </authorList>
    </citation>
    <scope>NUCLEOTIDE SEQUENCE [LARGE SCALE GENOMIC DNA]</scope>
    <source>
        <strain evidence="14">WGM</strain>
    </source>
</reference>
<protein>
    <recommendedName>
        <fullName evidence="3 10">Beta sliding clamp</fullName>
    </recommendedName>
</protein>
<keyword evidence="9" id="KW-0238">DNA-binding</keyword>
<evidence type="ECO:0000313" key="15">
    <source>
        <dbReference type="Proteomes" id="UP000009061"/>
    </source>
</evidence>
<dbReference type="Proteomes" id="UP000009061">
    <property type="component" value="Chromosome"/>
</dbReference>
<dbReference type="CDD" id="cd00140">
    <property type="entry name" value="beta_clamp"/>
    <property type="match status" value="1"/>
</dbReference>
<dbReference type="PANTHER" id="PTHR30478">
    <property type="entry name" value="DNA POLYMERASE III SUBUNIT BETA"/>
    <property type="match status" value="1"/>
</dbReference>
<evidence type="ECO:0000259" key="11">
    <source>
        <dbReference type="Pfam" id="PF00712"/>
    </source>
</evidence>
<dbReference type="Gene3D" id="3.10.150.10">
    <property type="entry name" value="DNA Polymerase III, subunit A, domain 2"/>
    <property type="match status" value="1"/>
</dbReference>
<comment type="subcellular location">
    <subcellularLocation>
        <location evidence="1 10">Cytoplasm</location>
    </subcellularLocation>
</comment>
<name>H6Q496_WIGGL</name>
<evidence type="ECO:0000256" key="2">
    <source>
        <dbReference type="ARBA" id="ARBA00010752"/>
    </source>
</evidence>
<dbReference type="InterPro" id="IPR022635">
    <property type="entry name" value="DNA_polIII_beta_C"/>
</dbReference>
<keyword evidence="5 10" id="KW-0808">Transferase</keyword>
<comment type="function">
    <text evidence="10">Confers DNA tethering and processivity to DNA polymerases and other proteins. Acts as a clamp, forming a ring around DNA (a reaction catalyzed by the clamp-loading complex) which diffuses in an ATP-independent manner freely and bidirectionally along dsDNA. Initially characterized for its ability to contact the catalytic subunit of DNA polymerase III (Pol III), a complex, multichain enzyme responsible for most of the replicative synthesis in bacteria; Pol III exhibits 3'-5' exonuclease proofreading activity. The beta chain is required for initiation of replication as well as for processivity of DNA replication.</text>
</comment>
<comment type="similarity">
    <text evidence="2 10">Belongs to the beta sliding clamp family.</text>
</comment>
<evidence type="ECO:0000256" key="7">
    <source>
        <dbReference type="ARBA" id="ARBA00022705"/>
    </source>
</evidence>
<dbReference type="SMART" id="SM00480">
    <property type="entry name" value="POL3Bc"/>
    <property type="match status" value="1"/>
</dbReference>
<dbReference type="InterPro" id="IPR001001">
    <property type="entry name" value="DNA_polIII_beta"/>
</dbReference>
<dbReference type="GO" id="GO:0006271">
    <property type="term" value="P:DNA strand elongation involved in DNA replication"/>
    <property type="evidence" value="ECO:0007669"/>
    <property type="project" value="TreeGrafter"/>
</dbReference>
<evidence type="ECO:0000256" key="10">
    <source>
        <dbReference type="PIRNR" id="PIRNR000804"/>
    </source>
</evidence>
<dbReference type="GO" id="GO:0005737">
    <property type="term" value="C:cytoplasm"/>
    <property type="evidence" value="ECO:0007669"/>
    <property type="project" value="UniProtKB-SubCell"/>
</dbReference>
<evidence type="ECO:0000313" key="14">
    <source>
        <dbReference type="EMBL" id="AFA40879.1"/>
    </source>
</evidence>
<dbReference type="HOGENOM" id="CLU_038149_4_2_6"/>
<accession>H6Q496</accession>
<evidence type="ECO:0000256" key="4">
    <source>
        <dbReference type="ARBA" id="ARBA00022490"/>
    </source>
</evidence>
<keyword evidence="15" id="KW-1185">Reference proteome</keyword>
<dbReference type="eggNOG" id="COG0592">
    <property type="taxonomic scope" value="Bacteria"/>
</dbReference>
<evidence type="ECO:0000256" key="5">
    <source>
        <dbReference type="ARBA" id="ARBA00022679"/>
    </source>
</evidence>
<dbReference type="PIRSF" id="PIRSF000804">
    <property type="entry name" value="DNA_pol_III_b"/>
    <property type="match status" value="1"/>
</dbReference>
<feature type="domain" description="DNA polymerase III beta sliding clamp C-terminal" evidence="13">
    <location>
        <begin position="257"/>
        <end position="368"/>
    </location>
</feature>
<feature type="domain" description="DNA polymerase III beta sliding clamp N-terminal" evidence="11">
    <location>
        <begin position="1"/>
        <end position="120"/>
    </location>
</feature>
<evidence type="ECO:0000256" key="8">
    <source>
        <dbReference type="ARBA" id="ARBA00022932"/>
    </source>
</evidence>
<evidence type="ECO:0000256" key="6">
    <source>
        <dbReference type="ARBA" id="ARBA00022695"/>
    </source>
</evidence>
<feature type="domain" description="DNA polymerase III beta sliding clamp central" evidence="12">
    <location>
        <begin position="133"/>
        <end position="245"/>
    </location>
</feature>
<dbReference type="AlphaFoldDB" id="H6Q496"/>